<reference evidence="2" key="1">
    <citation type="journal article" date="2011" name="PLoS Genet.">
        <title>Genomic analysis of the necrotrophic fungal pathogens Sclerotinia sclerotiorum and Botrytis cinerea.</title>
        <authorList>
            <person name="Amselem J."/>
            <person name="Cuomo C.A."/>
            <person name="van Kan J.A."/>
            <person name="Viaud M."/>
            <person name="Benito E.P."/>
            <person name="Couloux A."/>
            <person name="Coutinho P.M."/>
            <person name="de Vries R.P."/>
            <person name="Dyer P.S."/>
            <person name="Fillinger S."/>
            <person name="Fournier E."/>
            <person name="Gout L."/>
            <person name="Hahn M."/>
            <person name="Kohn L."/>
            <person name="Lapalu N."/>
            <person name="Plummer K.M."/>
            <person name="Pradier J.M."/>
            <person name="Quevillon E."/>
            <person name="Sharon A."/>
            <person name="Simon A."/>
            <person name="ten Have A."/>
            <person name="Tudzynski B."/>
            <person name="Tudzynski P."/>
            <person name="Wincker P."/>
            <person name="Andrew M."/>
            <person name="Anthouard V."/>
            <person name="Beever R.E."/>
            <person name="Beffa R."/>
            <person name="Benoit I."/>
            <person name="Bouzid O."/>
            <person name="Brault B."/>
            <person name="Chen Z."/>
            <person name="Choquer M."/>
            <person name="Collemare J."/>
            <person name="Cotton P."/>
            <person name="Danchin E.G."/>
            <person name="Da Silva C."/>
            <person name="Gautier A."/>
            <person name="Giraud C."/>
            <person name="Giraud T."/>
            <person name="Gonzalez C."/>
            <person name="Grossetete S."/>
            <person name="Guldener U."/>
            <person name="Henrissat B."/>
            <person name="Howlett B.J."/>
            <person name="Kodira C."/>
            <person name="Kretschmer M."/>
            <person name="Lappartient A."/>
            <person name="Leroch M."/>
            <person name="Levis C."/>
            <person name="Mauceli E."/>
            <person name="Neuveglise C."/>
            <person name="Oeser B."/>
            <person name="Pearson M."/>
            <person name="Poulain J."/>
            <person name="Poussereau N."/>
            <person name="Quesneville H."/>
            <person name="Rascle C."/>
            <person name="Schumacher J."/>
            <person name="Segurens B."/>
            <person name="Sexton A."/>
            <person name="Silva E."/>
            <person name="Sirven C."/>
            <person name="Soanes D.M."/>
            <person name="Talbot N.J."/>
            <person name="Templeton M."/>
            <person name="Yandava C."/>
            <person name="Yarden O."/>
            <person name="Zeng Q."/>
            <person name="Rollins J.A."/>
            <person name="Lebrun M.H."/>
            <person name="Dickman M."/>
        </authorList>
    </citation>
    <scope>NUCLEOTIDE SEQUENCE [LARGE SCALE GENOMIC DNA]</scope>
    <source>
        <strain evidence="2">T4</strain>
    </source>
</reference>
<dbReference type="HOGENOM" id="CLU_1992267_0_0_1"/>
<dbReference type="AlphaFoldDB" id="G2XYX7"/>
<protein>
    <submittedName>
        <fullName evidence="1">Uncharacterized protein</fullName>
    </submittedName>
</protein>
<name>G2XYX7_BOTF4</name>
<dbReference type="InParanoid" id="G2XYX7"/>
<proteinExistence type="predicted"/>
<organism evidence="1 2">
    <name type="scientific">Botryotinia fuckeliana (strain T4)</name>
    <name type="common">Noble rot fungus</name>
    <name type="synonym">Botrytis cinerea</name>
    <dbReference type="NCBI Taxonomy" id="999810"/>
    <lineage>
        <taxon>Eukaryota</taxon>
        <taxon>Fungi</taxon>
        <taxon>Dikarya</taxon>
        <taxon>Ascomycota</taxon>
        <taxon>Pezizomycotina</taxon>
        <taxon>Leotiomycetes</taxon>
        <taxon>Helotiales</taxon>
        <taxon>Sclerotiniaceae</taxon>
        <taxon>Botrytis</taxon>
    </lineage>
</organism>
<evidence type="ECO:0000313" key="1">
    <source>
        <dbReference type="EMBL" id="CCD45664.1"/>
    </source>
</evidence>
<dbReference type="Proteomes" id="UP000008177">
    <property type="component" value="Unplaced contigs"/>
</dbReference>
<dbReference type="EMBL" id="FQ790278">
    <property type="protein sequence ID" value="CCD45664.1"/>
    <property type="molecule type" value="Genomic_DNA"/>
</dbReference>
<evidence type="ECO:0000313" key="2">
    <source>
        <dbReference type="Proteomes" id="UP000008177"/>
    </source>
</evidence>
<gene>
    <name evidence="1" type="ORF">BofuT4_P046820.1</name>
</gene>
<sequence length="125" mass="14015">MHSSYQWLNGTTMQEFTFAWSFSALCSCNHVNLGIGNGLTYEIETNQTIITICAVLTSASKRCPTIASSLLHQEAGLALSLFDNGFVASKTSDFMSFHQLQSLSDEQPRDFIFGWYNYLAMFMSQ</sequence>
<accession>G2XYX7</accession>